<proteinExistence type="inferred from homology"/>
<evidence type="ECO:0000313" key="14">
    <source>
        <dbReference type="EMBL" id="OGF99665.1"/>
    </source>
</evidence>
<organism evidence="14 15">
    <name type="scientific">Candidatus Gottesmanbacteria bacterium RBG_13_37_7</name>
    <dbReference type="NCBI Taxonomy" id="1798369"/>
    <lineage>
        <taxon>Bacteria</taxon>
        <taxon>Candidatus Gottesmaniibacteriota</taxon>
    </lineage>
</organism>
<keyword evidence="8" id="KW-0547">Nucleotide-binding</keyword>
<evidence type="ECO:0000256" key="12">
    <source>
        <dbReference type="ARBA" id="ARBA00030893"/>
    </source>
</evidence>
<dbReference type="EC" id="2.5.1.75" evidence="4"/>
<keyword evidence="10" id="KW-0460">Magnesium</keyword>
<keyword evidence="9" id="KW-0067">ATP-binding</keyword>
<dbReference type="InterPro" id="IPR039657">
    <property type="entry name" value="Dimethylallyltransferase"/>
</dbReference>
<evidence type="ECO:0000256" key="1">
    <source>
        <dbReference type="ARBA" id="ARBA00001946"/>
    </source>
</evidence>
<dbReference type="HAMAP" id="MF_00185">
    <property type="entry name" value="IPP_trans"/>
    <property type="match status" value="1"/>
</dbReference>
<evidence type="ECO:0000256" key="11">
    <source>
        <dbReference type="ARBA" id="ARBA00030358"/>
    </source>
</evidence>
<comment type="cofactor">
    <cofactor evidence="1">
        <name>Mg(2+)</name>
        <dbReference type="ChEBI" id="CHEBI:18420"/>
    </cofactor>
</comment>
<dbReference type="GO" id="GO:0005524">
    <property type="term" value="F:ATP binding"/>
    <property type="evidence" value="ECO:0007669"/>
    <property type="project" value="UniProtKB-KW"/>
</dbReference>
<evidence type="ECO:0000256" key="5">
    <source>
        <dbReference type="ARBA" id="ARBA00017477"/>
    </source>
</evidence>
<reference evidence="14 15" key="1">
    <citation type="journal article" date="2016" name="Nat. Commun.">
        <title>Thousands of microbial genomes shed light on interconnected biogeochemical processes in an aquifer system.</title>
        <authorList>
            <person name="Anantharaman K."/>
            <person name="Brown C.T."/>
            <person name="Hug L.A."/>
            <person name="Sharon I."/>
            <person name="Castelle C.J."/>
            <person name="Probst A.J."/>
            <person name="Thomas B.C."/>
            <person name="Singh A."/>
            <person name="Wilkins M.J."/>
            <person name="Karaoz U."/>
            <person name="Brodie E.L."/>
            <person name="Williams K.H."/>
            <person name="Hubbard S.S."/>
            <person name="Banfield J.F."/>
        </authorList>
    </citation>
    <scope>NUCLEOTIDE SEQUENCE [LARGE SCALE GENOMIC DNA]</scope>
</reference>
<keyword evidence="6" id="KW-0808">Transferase</keyword>
<evidence type="ECO:0000256" key="9">
    <source>
        <dbReference type="ARBA" id="ARBA00022840"/>
    </source>
</evidence>
<name>A0A1F5YHK1_9BACT</name>
<dbReference type="Gene3D" id="3.40.50.300">
    <property type="entry name" value="P-loop containing nucleotide triphosphate hydrolases"/>
    <property type="match status" value="1"/>
</dbReference>
<dbReference type="InterPro" id="IPR027417">
    <property type="entry name" value="P-loop_NTPase"/>
</dbReference>
<dbReference type="GO" id="GO:0052381">
    <property type="term" value="F:tRNA dimethylallyltransferase activity"/>
    <property type="evidence" value="ECO:0007669"/>
    <property type="project" value="UniProtKB-EC"/>
</dbReference>
<evidence type="ECO:0000313" key="15">
    <source>
        <dbReference type="Proteomes" id="UP000178230"/>
    </source>
</evidence>
<comment type="catalytic activity">
    <reaction evidence="13">
        <text>adenosine(37) in tRNA + dimethylallyl diphosphate = N(6)-dimethylallyladenosine(37) in tRNA + diphosphate</text>
        <dbReference type="Rhea" id="RHEA:26482"/>
        <dbReference type="Rhea" id="RHEA-COMP:10162"/>
        <dbReference type="Rhea" id="RHEA-COMP:10375"/>
        <dbReference type="ChEBI" id="CHEBI:33019"/>
        <dbReference type="ChEBI" id="CHEBI:57623"/>
        <dbReference type="ChEBI" id="CHEBI:74411"/>
        <dbReference type="ChEBI" id="CHEBI:74415"/>
        <dbReference type="EC" id="2.5.1.75"/>
    </reaction>
</comment>
<gene>
    <name evidence="14" type="ORF">A2Y99_01350</name>
</gene>
<accession>A0A1F5YHK1</accession>
<evidence type="ECO:0000256" key="8">
    <source>
        <dbReference type="ARBA" id="ARBA00022741"/>
    </source>
</evidence>
<evidence type="ECO:0000256" key="7">
    <source>
        <dbReference type="ARBA" id="ARBA00022694"/>
    </source>
</evidence>
<comment type="similarity">
    <text evidence="3">Belongs to the IPP transferase family.</text>
</comment>
<dbReference type="Pfam" id="PF01715">
    <property type="entry name" value="IPPT"/>
    <property type="match status" value="1"/>
</dbReference>
<evidence type="ECO:0000256" key="2">
    <source>
        <dbReference type="ARBA" id="ARBA00003213"/>
    </source>
</evidence>
<evidence type="ECO:0000256" key="4">
    <source>
        <dbReference type="ARBA" id="ARBA00012665"/>
    </source>
</evidence>
<evidence type="ECO:0000256" key="13">
    <source>
        <dbReference type="ARBA" id="ARBA00049563"/>
    </source>
</evidence>
<dbReference type="GO" id="GO:0006400">
    <property type="term" value="P:tRNA modification"/>
    <property type="evidence" value="ECO:0007669"/>
    <property type="project" value="TreeGrafter"/>
</dbReference>
<dbReference type="InterPro" id="IPR018022">
    <property type="entry name" value="IPT"/>
</dbReference>
<protein>
    <recommendedName>
        <fullName evidence="5">tRNA dimethylallyltransferase</fullName>
        <ecNumber evidence="4">2.5.1.75</ecNumber>
    </recommendedName>
    <alternativeName>
        <fullName evidence="11">Dimethylallyl diphosphate:tRNA dimethylallyltransferase</fullName>
    </alternativeName>
    <alternativeName>
        <fullName evidence="12">Isopentenyl-diphosphate:tRNA isopentenyltransferase</fullName>
    </alternativeName>
</protein>
<comment type="caution">
    <text evidence="14">The sequence shown here is derived from an EMBL/GenBank/DDBJ whole genome shotgun (WGS) entry which is preliminary data.</text>
</comment>
<dbReference type="PANTHER" id="PTHR11088">
    <property type="entry name" value="TRNA DIMETHYLALLYLTRANSFERASE"/>
    <property type="match status" value="1"/>
</dbReference>
<feature type="non-terminal residue" evidence="14">
    <location>
        <position position="325"/>
    </location>
</feature>
<keyword evidence="7" id="KW-0819">tRNA processing</keyword>
<dbReference type="Pfam" id="PF01745">
    <property type="entry name" value="IPT"/>
    <property type="match status" value="1"/>
</dbReference>
<dbReference type="PANTHER" id="PTHR11088:SF60">
    <property type="entry name" value="TRNA DIMETHYLALLYLTRANSFERASE"/>
    <property type="match status" value="1"/>
</dbReference>
<dbReference type="SUPFAM" id="SSF52540">
    <property type="entry name" value="P-loop containing nucleoside triphosphate hydrolases"/>
    <property type="match status" value="1"/>
</dbReference>
<sequence>MNKLLVICGPTATGKTDSGIKLAKKFAGEIVSADSRQVYCGMDVITGKDLPVNSKLNPPAGGQNSKLNIKNKNLWVGFREKEGIPVWLIDIVNPDYRFNVGEYKYFAEKVMENIWMRNKLPILVGGTGLYIKSLTESLADISIPPDFSLRKKLEKLNRERLAVYLKKINISRWNKMNTDDRLNPRRLIRAIEISLANKKSLRPRFNRGSGQAKIKYKKDMLFIGLKTSNKELYRLIDHRVEKRWEKGIDEIKRLFKRGYNYQNSIINTTIGYRELGQYIEKKISIEESLKKWKFAEHGYARRQMIWFNKQQGINWFEISNKDYQG</sequence>
<dbReference type="EMBL" id="MFIY01000045">
    <property type="protein sequence ID" value="OGF99665.1"/>
    <property type="molecule type" value="Genomic_DNA"/>
</dbReference>
<evidence type="ECO:0000256" key="6">
    <source>
        <dbReference type="ARBA" id="ARBA00022679"/>
    </source>
</evidence>
<dbReference type="Proteomes" id="UP000178230">
    <property type="component" value="Unassembled WGS sequence"/>
</dbReference>
<evidence type="ECO:0000256" key="3">
    <source>
        <dbReference type="ARBA" id="ARBA00005842"/>
    </source>
</evidence>
<dbReference type="AlphaFoldDB" id="A0A1F5YHK1"/>
<comment type="function">
    <text evidence="2">Catalyzes the transfer of a dimethylallyl group onto the adenine at position 37 in tRNAs that read codons beginning with uridine, leading to the formation of N6-(dimethylallyl)adenosine (i(6)A).</text>
</comment>
<evidence type="ECO:0000256" key="10">
    <source>
        <dbReference type="ARBA" id="ARBA00022842"/>
    </source>
</evidence>